<proteinExistence type="predicted"/>
<evidence type="ECO:0000256" key="1">
    <source>
        <dbReference type="SAM" id="MobiDB-lite"/>
    </source>
</evidence>
<gene>
    <name evidence="2" type="ORF">DI551_01030</name>
</gene>
<accession>A0A2W5N832</accession>
<evidence type="ECO:0000313" key="2">
    <source>
        <dbReference type="EMBL" id="PZQ48698.1"/>
    </source>
</evidence>
<dbReference type="Proteomes" id="UP000249417">
    <property type="component" value="Unassembled WGS sequence"/>
</dbReference>
<name>A0A2W5N832_9BACT</name>
<sequence length="61" mass="6549">MGSSADDFLTDLSLKEAGGHAYKGILNESEDTASREGMTLRDSLRLHSGKTAKHYGTPRPA</sequence>
<protein>
    <submittedName>
        <fullName evidence="2">Uncharacterized protein</fullName>
    </submittedName>
</protein>
<feature type="compositionally biased region" description="Basic and acidic residues" evidence="1">
    <location>
        <begin position="32"/>
        <end position="45"/>
    </location>
</feature>
<organism evidence="2 3">
    <name type="scientific">Micavibrio aeruginosavorus</name>
    <dbReference type="NCBI Taxonomy" id="349221"/>
    <lineage>
        <taxon>Bacteria</taxon>
        <taxon>Pseudomonadati</taxon>
        <taxon>Bdellovibrionota</taxon>
        <taxon>Bdellovibrionia</taxon>
        <taxon>Bdellovibrionales</taxon>
        <taxon>Pseudobdellovibrionaceae</taxon>
        <taxon>Micavibrio</taxon>
    </lineage>
</organism>
<dbReference type="AlphaFoldDB" id="A0A2W5N832"/>
<reference evidence="2 3" key="1">
    <citation type="submission" date="2017-08" db="EMBL/GenBank/DDBJ databases">
        <title>Infants hospitalized years apart are colonized by the same room-sourced microbial strains.</title>
        <authorList>
            <person name="Brooks B."/>
            <person name="Olm M.R."/>
            <person name="Firek B.A."/>
            <person name="Baker R."/>
            <person name="Thomas B.C."/>
            <person name="Morowitz M.J."/>
            <person name="Banfield J.F."/>
        </authorList>
    </citation>
    <scope>NUCLEOTIDE SEQUENCE [LARGE SCALE GENOMIC DNA]</scope>
    <source>
        <strain evidence="2">S2_005_002_R2_29</strain>
    </source>
</reference>
<comment type="caution">
    <text evidence="2">The sequence shown here is derived from an EMBL/GenBank/DDBJ whole genome shotgun (WGS) entry which is preliminary data.</text>
</comment>
<evidence type="ECO:0000313" key="3">
    <source>
        <dbReference type="Proteomes" id="UP000249417"/>
    </source>
</evidence>
<feature type="region of interest" description="Disordered" evidence="1">
    <location>
        <begin position="19"/>
        <end position="61"/>
    </location>
</feature>
<dbReference type="EMBL" id="QFQB01000003">
    <property type="protein sequence ID" value="PZQ48698.1"/>
    <property type="molecule type" value="Genomic_DNA"/>
</dbReference>